<evidence type="ECO:0000313" key="3">
    <source>
        <dbReference type="Proteomes" id="UP000288429"/>
    </source>
</evidence>
<organism evidence="2 3">
    <name type="scientific">Fusarium ambrosium</name>
    <dbReference type="NCBI Taxonomy" id="131363"/>
    <lineage>
        <taxon>Eukaryota</taxon>
        <taxon>Fungi</taxon>
        <taxon>Dikarya</taxon>
        <taxon>Ascomycota</taxon>
        <taxon>Pezizomycotina</taxon>
        <taxon>Sordariomycetes</taxon>
        <taxon>Hypocreomycetidae</taxon>
        <taxon>Hypocreales</taxon>
        <taxon>Nectriaceae</taxon>
        <taxon>Fusarium</taxon>
        <taxon>Fusarium solani species complex</taxon>
    </lineage>
</organism>
<protein>
    <submittedName>
        <fullName evidence="2">Uncharacterized protein</fullName>
    </submittedName>
</protein>
<evidence type="ECO:0000256" key="1">
    <source>
        <dbReference type="SAM" id="MobiDB-lite"/>
    </source>
</evidence>
<comment type="caution">
    <text evidence="2">The sequence shown here is derived from an EMBL/GenBank/DDBJ whole genome shotgun (WGS) entry which is preliminary data.</text>
</comment>
<dbReference type="EMBL" id="NIZV01000438">
    <property type="protein sequence ID" value="RSL89975.1"/>
    <property type="molecule type" value="Genomic_DNA"/>
</dbReference>
<name>A0A428SJK7_9HYPO</name>
<dbReference type="AlphaFoldDB" id="A0A428SJK7"/>
<sequence length="59" mass="6750">MTNRDYFGFKGMIQRRQHAQPFPLTRPIAPFPDSHPHPERDPTDSSTNPVGTSPFGARW</sequence>
<keyword evidence="3" id="KW-1185">Reference proteome</keyword>
<proteinExistence type="predicted"/>
<feature type="compositionally biased region" description="Basic and acidic residues" evidence="1">
    <location>
        <begin position="34"/>
        <end position="43"/>
    </location>
</feature>
<reference evidence="2 3" key="1">
    <citation type="submission" date="2017-06" db="EMBL/GenBank/DDBJ databases">
        <title>Cmopartive genomic analysis of Ambrosia Fusariam Clade fungi.</title>
        <authorList>
            <person name="Stajich J.E."/>
            <person name="Carrillo J."/>
            <person name="Kijimoto T."/>
            <person name="Eskalen A."/>
            <person name="O'Donnell K."/>
            <person name="Kasson M."/>
        </authorList>
    </citation>
    <scope>NUCLEOTIDE SEQUENCE [LARGE SCALE GENOMIC DNA]</scope>
    <source>
        <strain evidence="2 3">NRRL 20438</strain>
    </source>
</reference>
<gene>
    <name evidence="2" type="ORF">CDV31_015775</name>
</gene>
<dbReference type="Proteomes" id="UP000288429">
    <property type="component" value="Unassembled WGS sequence"/>
</dbReference>
<evidence type="ECO:0000313" key="2">
    <source>
        <dbReference type="EMBL" id="RSL89975.1"/>
    </source>
</evidence>
<accession>A0A428SJK7</accession>
<feature type="region of interest" description="Disordered" evidence="1">
    <location>
        <begin position="17"/>
        <end position="59"/>
    </location>
</feature>